<dbReference type="AlphaFoldDB" id="A0A4R5US15"/>
<proteinExistence type="predicted"/>
<dbReference type="Proteomes" id="UP000295438">
    <property type="component" value="Unassembled WGS sequence"/>
</dbReference>
<accession>A0A4R5US15</accession>
<sequence>MKKTLLIILALAALLFAANFFLVRLIKERLQSTINTNPERSYDLNLEDVEVSIIRGRVVLSTIQLSPVAADAQVVFRGTINQIILDDFQVWDFLISRELIIGDLILFKPSFRLTLTDQETQGQEGTKAFQSFFEDIITRGTIRNFQLMDGTAEVFLKKEELERIGGFTDFNIRARGLRTDRRIITHIVPFELDEINTSFRNLKLALPTKQTFELGSIDFDLLGKKMKLENISVRYDEGLLESSNAFEYQQDLIEVELKQLQIIGIDASSDLYGKWSAFAEKMVLDSLVFVDLRNKNKPRPVEEKKKLFSGLLKSIPFPVDMDTLIIQNSHIQYLEVPEGESNPGLIDFHNLNAQIFGFVTVDSLQKSRKMTMEIQADFLGETKLNANFQVPYDSEAFQLQLSLEGIELNKLNRITESLAGVKVNSGQLHRLALAMNANEFGSQNELTFDYENFTIAVPAKGENDGNNGLKTFAGNLALRSTNLPEKSNYRVASYSSTRNMYRGPFNFIWESTKDGVMEIMPAGVVKIFIPSQSKKKRPKKAP</sequence>
<evidence type="ECO:0000313" key="2">
    <source>
        <dbReference type="Proteomes" id="UP000295438"/>
    </source>
</evidence>
<name>A0A4R5US15_9BACT</name>
<organism evidence="1 2">
    <name type="scientific">Algoriphagus formosus</name>
    <dbReference type="NCBI Taxonomy" id="2007308"/>
    <lineage>
        <taxon>Bacteria</taxon>
        <taxon>Pseudomonadati</taxon>
        <taxon>Bacteroidota</taxon>
        <taxon>Cytophagia</taxon>
        <taxon>Cytophagales</taxon>
        <taxon>Cyclobacteriaceae</taxon>
        <taxon>Algoriphagus</taxon>
    </lineage>
</organism>
<evidence type="ECO:0008006" key="3">
    <source>
        <dbReference type="Google" id="ProtNLM"/>
    </source>
</evidence>
<reference evidence="1 2" key="1">
    <citation type="submission" date="2019-03" db="EMBL/GenBank/DDBJ databases">
        <title>Algoriphagus aquimaris sp. nov., isolated form marine sediment in Pohang, Korea.</title>
        <authorList>
            <person name="Kim J."/>
            <person name="Yoon S.-H."/>
            <person name="Lee S.-S."/>
        </authorList>
    </citation>
    <scope>NUCLEOTIDE SEQUENCE [LARGE SCALE GENOMIC DNA]</scope>
    <source>
        <strain evidence="1 2">F21</strain>
    </source>
</reference>
<comment type="caution">
    <text evidence="1">The sequence shown here is derived from an EMBL/GenBank/DDBJ whole genome shotgun (WGS) entry which is preliminary data.</text>
</comment>
<evidence type="ECO:0000313" key="1">
    <source>
        <dbReference type="EMBL" id="TDK41889.1"/>
    </source>
</evidence>
<protein>
    <recommendedName>
        <fullName evidence="3">DUF748 domain-containing protein</fullName>
    </recommendedName>
</protein>
<dbReference type="RefSeq" id="WP_133391944.1">
    <property type="nucleotide sequence ID" value="NZ_SMUW01000037.1"/>
</dbReference>
<gene>
    <name evidence="1" type="ORF">E1898_18100</name>
</gene>
<dbReference type="EMBL" id="SMUW01000037">
    <property type="protein sequence ID" value="TDK41889.1"/>
    <property type="molecule type" value="Genomic_DNA"/>
</dbReference>
<keyword evidence="2" id="KW-1185">Reference proteome</keyword>